<dbReference type="EMBL" id="CP000804">
    <property type="protein sequence ID" value="ABU57318.1"/>
    <property type="molecule type" value="Genomic_DNA"/>
</dbReference>
<dbReference type="Gene3D" id="3.40.50.1010">
    <property type="entry name" value="5'-nuclease"/>
    <property type="match status" value="1"/>
</dbReference>
<evidence type="ECO:0000313" key="3">
    <source>
        <dbReference type="Proteomes" id="UP000000263"/>
    </source>
</evidence>
<proteinExistence type="predicted"/>
<dbReference type="AlphaFoldDB" id="A7NIL8"/>
<dbReference type="InterPro" id="IPR002716">
    <property type="entry name" value="PIN_dom"/>
</dbReference>
<sequence length="164" mass="18295">MSDQQYLLDTLAFFTLIENEAGAARVEEALRTCSVMILWVSLLEVASMTQQEQSIAEAERRYAFIRALPVTLAWQIEESTLLTAARLKAAYRLSLADALIAAYAIRANALLLHKDPEFETLSAQVRLEASPDRATYVCITSINNYQSAHAGACPKNRRRSISTR</sequence>
<evidence type="ECO:0000259" key="1">
    <source>
        <dbReference type="Pfam" id="PF01850"/>
    </source>
</evidence>
<accession>A7NIL8</accession>
<organism evidence="2 3">
    <name type="scientific">Roseiflexus castenholzii (strain DSM 13941 / HLO8)</name>
    <dbReference type="NCBI Taxonomy" id="383372"/>
    <lineage>
        <taxon>Bacteria</taxon>
        <taxon>Bacillati</taxon>
        <taxon>Chloroflexota</taxon>
        <taxon>Chloroflexia</taxon>
        <taxon>Chloroflexales</taxon>
        <taxon>Roseiflexineae</taxon>
        <taxon>Roseiflexaceae</taxon>
        <taxon>Roseiflexus</taxon>
    </lineage>
</organism>
<protein>
    <submittedName>
        <fullName evidence="2">PilT protein domain protein</fullName>
    </submittedName>
</protein>
<dbReference type="HOGENOM" id="CLU_135601_1_0_0"/>
<name>A7NIL8_ROSCS</name>
<dbReference type="Proteomes" id="UP000000263">
    <property type="component" value="Chromosome"/>
</dbReference>
<evidence type="ECO:0000313" key="2">
    <source>
        <dbReference type="EMBL" id="ABU57318.1"/>
    </source>
</evidence>
<gene>
    <name evidence="2" type="ordered locus">Rcas_1221</name>
</gene>
<keyword evidence="3" id="KW-1185">Reference proteome</keyword>
<dbReference type="KEGG" id="rca:Rcas_1221"/>
<reference evidence="2 3" key="1">
    <citation type="submission" date="2007-08" db="EMBL/GenBank/DDBJ databases">
        <title>Complete sequence of Roseiflexus castenholzii DSM 13941.</title>
        <authorList>
            <consortium name="US DOE Joint Genome Institute"/>
            <person name="Copeland A."/>
            <person name="Lucas S."/>
            <person name="Lapidus A."/>
            <person name="Barry K."/>
            <person name="Glavina del Rio T."/>
            <person name="Dalin E."/>
            <person name="Tice H."/>
            <person name="Pitluck S."/>
            <person name="Thompson L.S."/>
            <person name="Brettin T."/>
            <person name="Bruce D."/>
            <person name="Detter J.C."/>
            <person name="Han C."/>
            <person name="Tapia R."/>
            <person name="Schmutz J."/>
            <person name="Larimer F."/>
            <person name="Land M."/>
            <person name="Hauser L."/>
            <person name="Kyrpides N."/>
            <person name="Mikhailova N."/>
            <person name="Bryant D.A."/>
            <person name="Hanada S."/>
            <person name="Tsukatani Y."/>
            <person name="Richardson P."/>
        </authorList>
    </citation>
    <scope>NUCLEOTIDE SEQUENCE [LARGE SCALE GENOMIC DNA]</scope>
    <source>
        <strain evidence="3">DSM 13941 / HLO8</strain>
    </source>
</reference>
<dbReference type="SUPFAM" id="SSF88723">
    <property type="entry name" value="PIN domain-like"/>
    <property type="match status" value="1"/>
</dbReference>
<feature type="domain" description="PIN" evidence="1">
    <location>
        <begin position="6"/>
        <end position="120"/>
    </location>
</feature>
<dbReference type="RefSeq" id="WP_012119748.1">
    <property type="nucleotide sequence ID" value="NC_009767.1"/>
</dbReference>
<dbReference type="InterPro" id="IPR029060">
    <property type="entry name" value="PIN-like_dom_sf"/>
</dbReference>
<dbReference type="OrthoDB" id="7063121at2"/>
<dbReference type="eggNOG" id="COG1487">
    <property type="taxonomic scope" value="Bacteria"/>
</dbReference>
<dbReference type="Pfam" id="PF01850">
    <property type="entry name" value="PIN"/>
    <property type="match status" value="1"/>
</dbReference>